<name>B2ZYI4_9CAUD</name>
<dbReference type="KEGG" id="vg:6369727"/>
<dbReference type="Proteomes" id="UP000001034">
    <property type="component" value="Segment"/>
</dbReference>
<reference evidence="1 2" key="1">
    <citation type="journal article" date="2010" name="Virology">
        <title>A jumbo phage infecting the phytopathogen Ralstonia solanacearum defines a new lineage of the Myoviridae family.</title>
        <authorList>
            <person name="Yamada T."/>
            <person name="Satoh S."/>
            <person name="Ishikawa H."/>
            <person name="Fujiwara A."/>
            <person name="Kawasaki T."/>
            <person name="Fujie M."/>
            <person name="Ogata H."/>
        </authorList>
    </citation>
    <scope>NUCLEOTIDE SEQUENCE [LARGE SCALE GENOMIC DNA]</scope>
</reference>
<sequence length="304" mass="32645">MALNSAYLAYIQQYGVPGSSKPNISVTAPLPDSIQFETDSSYEPLMPQGITDNKTVNNALAVMGVKLAVQSLTAQLWQGTTTGDLYFEVEFHTENDPATDVRLPILNLMKMTTPSISKESGLLISPGPQLDFAQLQKLAKDALTEGKNIFTQQGTTSSSSASYNYNPKVVSTGLGSGLFYPSAMINTNQQSTDGNNTAGVTSTTDNPNLGSAQYWKSLVSNRISIQIGEYLLFDNVVITRIAQTFSSNFDSLTHLPHHVKVGIGFRPMFVLTQDDLDNVYLNRGNSGALLGSGLGGRAGVFNLG</sequence>
<dbReference type="GeneID" id="6369727"/>
<dbReference type="EMBL" id="AB366653">
    <property type="protein sequence ID" value="BAG41652.1"/>
    <property type="molecule type" value="Genomic_DNA"/>
</dbReference>
<dbReference type="RefSeq" id="YP_001950082.1">
    <property type="nucleotide sequence ID" value="NC_010811.2"/>
</dbReference>
<organism evidence="1 2">
    <name type="scientific">Ralstonia phage phiRSL1</name>
    <dbReference type="NCBI Taxonomy" id="1980924"/>
    <lineage>
        <taxon>Viruses</taxon>
        <taxon>Duplodnaviria</taxon>
        <taxon>Heunggongvirae</taxon>
        <taxon>Uroviricota</taxon>
        <taxon>Caudoviricetes</taxon>
        <taxon>Mieseafarmvirus</taxon>
        <taxon>Mieseafarmvirus RSL1</taxon>
    </lineage>
</organism>
<evidence type="ECO:0000313" key="2">
    <source>
        <dbReference type="Proteomes" id="UP000001034"/>
    </source>
</evidence>
<protein>
    <submittedName>
        <fullName evidence="1">Uncharacterized protein</fullName>
    </submittedName>
</protein>
<keyword evidence="2" id="KW-1185">Reference proteome</keyword>
<accession>B2ZYI4</accession>
<evidence type="ECO:0000313" key="1">
    <source>
        <dbReference type="EMBL" id="BAG41652.1"/>
    </source>
</evidence>
<proteinExistence type="predicted"/>